<dbReference type="InterPro" id="IPR011250">
    <property type="entry name" value="OMP/PagP_B-barrel"/>
</dbReference>
<name>A0A518D449_9BACT</name>
<evidence type="ECO:0008006" key="4">
    <source>
        <dbReference type="Google" id="ProtNLM"/>
    </source>
</evidence>
<protein>
    <recommendedName>
        <fullName evidence="4">Outer membrane protein beta-barrel domain-containing protein</fullName>
    </recommendedName>
</protein>
<keyword evidence="1" id="KW-0732">Signal</keyword>
<dbReference type="EMBL" id="CP036290">
    <property type="protein sequence ID" value="QDU86234.1"/>
    <property type="molecule type" value="Genomic_DNA"/>
</dbReference>
<proteinExistence type="predicted"/>
<sequence length="200" mass="20834" precursor="true">MPFARVSVIAVALTLLCNSCMADRPDWDPFVRADVAVFDDYDSDVEVTGFSSDTTSTDYDSIRVAGGAAHFEDGRPTLRLEGFLGRATFAGRTGVDDSDVTELGLGGRWFVPIASVTVRPYVSLHGVVSLGSTAAGVDPGNEAAVAIGTGLEFEIASGIALDASVDYALPFVDSDSDPEGLEVGTGGLALRLGVVFDVSY</sequence>
<dbReference type="SUPFAM" id="SSF56925">
    <property type="entry name" value="OMPA-like"/>
    <property type="match status" value="1"/>
</dbReference>
<evidence type="ECO:0000313" key="2">
    <source>
        <dbReference type="EMBL" id="QDU86234.1"/>
    </source>
</evidence>
<evidence type="ECO:0000256" key="1">
    <source>
        <dbReference type="SAM" id="SignalP"/>
    </source>
</evidence>
<dbReference type="Gene3D" id="2.40.160.20">
    <property type="match status" value="1"/>
</dbReference>
<evidence type="ECO:0000313" key="3">
    <source>
        <dbReference type="Proteomes" id="UP000319342"/>
    </source>
</evidence>
<dbReference type="AlphaFoldDB" id="A0A518D449"/>
<keyword evidence="3" id="KW-1185">Reference proteome</keyword>
<feature type="signal peptide" evidence="1">
    <location>
        <begin position="1"/>
        <end position="22"/>
    </location>
</feature>
<feature type="chain" id="PRO_5021733702" description="Outer membrane protein beta-barrel domain-containing protein" evidence="1">
    <location>
        <begin position="23"/>
        <end position="200"/>
    </location>
</feature>
<dbReference type="RefSeq" id="WP_145191092.1">
    <property type="nucleotide sequence ID" value="NZ_CP036290.1"/>
</dbReference>
<dbReference type="Proteomes" id="UP000319342">
    <property type="component" value="Chromosome"/>
</dbReference>
<gene>
    <name evidence="2" type="ORF">Pla163_33850</name>
</gene>
<accession>A0A518D449</accession>
<reference evidence="2 3" key="1">
    <citation type="submission" date="2019-02" db="EMBL/GenBank/DDBJ databases">
        <title>Deep-cultivation of Planctomycetes and their phenomic and genomic characterization uncovers novel biology.</title>
        <authorList>
            <person name="Wiegand S."/>
            <person name="Jogler M."/>
            <person name="Boedeker C."/>
            <person name="Pinto D."/>
            <person name="Vollmers J."/>
            <person name="Rivas-Marin E."/>
            <person name="Kohn T."/>
            <person name="Peeters S.H."/>
            <person name="Heuer A."/>
            <person name="Rast P."/>
            <person name="Oberbeckmann S."/>
            <person name="Bunk B."/>
            <person name="Jeske O."/>
            <person name="Meyerdierks A."/>
            <person name="Storesund J.E."/>
            <person name="Kallscheuer N."/>
            <person name="Luecker S."/>
            <person name="Lage O.M."/>
            <person name="Pohl T."/>
            <person name="Merkel B.J."/>
            <person name="Hornburger P."/>
            <person name="Mueller R.-W."/>
            <person name="Bruemmer F."/>
            <person name="Labrenz M."/>
            <person name="Spormann A.M."/>
            <person name="Op den Camp H."/>
            <person name="Overmann J."/>
            <person name="Amann R."/>
            <person name="Jetten M.S.M."/>
            <person name="Mascher T."/>
            <person name="Medema M.H."/>
            <person name="Devos D.P."/>
            <person name="Kaster A.-K."/>
            <person name="Ovreas L."/>
            <person name="Rohde M."/>
            <person name="Galperin M.Y."/>
            <person name="Jogler C."/>
        </authorList>
    </citation>
    <scope>NUCLEOTIDE SEQUENCE [LARGE SCALE GENOMIC DNA]</scope>
    <source>
        <strain evidence="2 3">Pla163</strain>
    </source>
</reference>
<organism evidence="2 3">
    <name type="scientific">Rohdeia mirabilis</name>
    <dbReference type="NCBI Taxonomy" id="2528008"/>
    <lineage>
        <taxon>Bacteria</taxon>
        <taxon>Pseudomonadati</taxon>
        <taxon>Planctomycetota</taxon>
        <taxon>Planctomycetia</taxon>
        <taxon>Planctomycetia incertae sedis</taxon>
        <taxon>Rohdeia</taxon>
    </lineage>
</organism>